<dbReference type="Gene3D" id="3.40.50.2000">
    <property type="entry name" value="Glycogen Phosphorylase B"/>
    <property type="match status" value="2"/>
</dbReference>
<evidence type="ECO:0000313" key="3">
    <source>
        <dbReference type="Proteomes" id="UP000013063"/>
    </source>
</evidence>
<dbReference type="STRING" id="1292034.OR37_02375"/>
<proteinExistence type="predicted"/>
<dbReference type="EMBL" id="APMP01000013">
    <property type="protein sequence ID" value="ENZ81778.1"/>
    <property type="molecule type" value="Genomic_DNA"/>
</dbReference>
<protein>
    <submittedName>
        <fullName evidence="2">Glycosyltransferase</fullName>
    </submittedName>
</protein>
<reference evidence="2 3" key="1">
    <citation type="journal article" date="2013" name="Genome Announc.">
        <title>Draft Genome Sequence for Caulobacter sp. Strain OR37, a Bacterium Tolerant to Heavy Metals.</title>
        <authorList>
            <person name="Utturkar S.M."/>
            <person name="Bollmann A."/>
            <person name="Brzoska R.M."/>
            <person name="Klingeman D.M."/>
            <person name="Epstein S.E."/>
            <person name="Palumbo A.V."/>
            <person name="Brown S.D."/>
        </authorList>
    </citation>
    <scope>NUCLEOTIDE SEQUENCE [LARGE SCALE GENOMIC DNA]</scope>
    <source>
        <strain evidence="2 3">OR37</strain>
    </source>
</reference>
<name>R0E8G8_CAUVI</name>
<dbReference type="InterPro" id="IPR028098">
    <property type="entry name" value="Glyco_trans_4-like_N"/>
</dbReference>
<evidence type="ECO:0000313" key="2">
    <source>
        <dbReference type="EMBL" id="ENZ81778.1"/>
    </source>
</evidence>
<gene>
    <name evidence="2" type="ORF">OR37_02375</name>
</gene>
<organism evidence="2 3">
    <name type="scientific">Caulobacter vibrioides OR37</name>
    <dbReference type="NCBI Taxonomy" id="1292034"/>
    <lineage>
        <taxon>Bacteria</taxon>
        <taxon>Pseudomonadati</taxon>
        <taxon>Pseudomonadota</taxon>
        <taxon>Alphaproteobacteria</taxon>
        <taxon>Caulobacterales</taxon>
        <taxon>Caulobacteraceae</taxon>
        <taxon>Caulobacter</taxon>
    </lineage>
</organism>
<dbReference type="eggNOG" id="COG0438">
    <property type="taxonomic scope" value="Bacteria"/>
</dbReference>
<keyword evidence="2" id="KW-0808">Transferase</keyword>
<evidence type="ECO:0000259" key="1">
    <source>
        <dbReference type="Pfam" id="PF13439"/>
    </source>
</evidence>
<dbReference type="Proteomes" id="UP000013063">
    <property type="component" value="Unassembled WGS sequence"/>
</dbReference>
<dbReference type="OrthoDB" id="9790710at2"/>
<dbReference type="PANTHER" id="PTHR12526:SF636">
    <property type="entry name" value="BLL3647 PROTEIN"/>
    <property type="match status" value="1"/>
</dbReference>
<dbReference type="PATRIC" id="fig|1292034.3.peg.2362"/>
<dbReference type="GO" id="GO:0016757">
    <property type="term" value="F:glycosyltransferase activity"/>
    <property type="evidence" value="ECO:0007669"/>
    <property type="project" value="TreeGrafter"/>
</dbReference>
<dbReference type="PANTHER" id="PTHR12526">
    <property type="entry name" value="GLYCOSYLTRANSFERASE"/>
    <property type="match status" value="1"/>
</dbReference>
<feature type="domain" description="Glycosyltransferase subfamily 4-like N-terminal" evidence="1">
    <location>
        <begin position="21"/>
        <end position="181"/>
    </location>
</feature>
<dbReference type="AlphaFoldDB" id="R0E8G8"/>
<dbReference type="Pfam" id="PF13692">
    <property type="entry name" value="Glyco_trans_1_4"/>
    <property type="match status" value="1"/>
</dbReference>
<sequence length="399" mass="43228" precursor="true">MNALKPSRSLAIMTFLHSFQPGGVERVALRLAGAWAEAGCEVVTVMGRRDGPLAAEASDAVRYLFAPRFPPAVAFESVWMVPYLTAAILRENPDVLFCAGNTYAIVAVLVRLLLGRRCPPIVCKISNSLDRKDFSPWMGALYRLWLRIQALHIQRFVGLAEPMRPEMIAALDLPPERVAIVEDPAIRQADIASGERTRAPGDGRLFLGVGRLNPQKDFGLLIRAFASFAGARDRLVILGEGPERGRLTELIQTLGVADRVELVGHVPDTSDWLRRADVFVLSSRYEGVPAVVIEALAAGTPIVATDCCVSMAELLDHGRLGDLTPPGDVEALAGAMQRILRWPRDVAAMRAQAARFTIERSGAAYLDLMAGVAGRAALPWTSAEQSPMTTRATEATAEA</sequence>
<accession>R0E8G8</accession>
<comment type="caution">
    <text evidence="2">The sequence shown here is derived from an EMBL/GenBank/DDBJ whole genome shotgun (WGS) entry which is preliminary data.</text>
</comment>
<dbReference type="CDD" id="cd03811">
    <property type="entry name" value="GT4_GT28_WabH-like"/>
    <property type="match status" value="1"/>
</dbReference>
<keyword evidence="3" id="KW-1185">Reference proteome</keyword>
<dbReference type="RefSeq" id="WP_004619960.1">
    <property type="nucleotide sequence ID" value="NZ_APMP01000013.1"/>
</dbReference>
<dbReference type="SUPFAM" id="SSF53756">
    <property type="entry name" value="UDP-Glycosyltransferase/glycogen phosphorylase"/>
    <property type="match status" value="1"/>
</dbReference>
<dbReference type="Pfam" id="PF13439">
    <property type="entry name" value="Glyco_transf_4"/>
    <property type="match status" value="1"/>
</dbReference>